<dbReference type="InterPro" id="IPR005901">
    <property type="entry name" value="GLPGLI"/>
</dbReference>
<dbReference type="NCBIfam" id="TIGR01200">
    <property type="entry name" value="GLPGLI"/>
    <property type="match status" value="1"/>
</dbReference>
<keyword evidence="1" id="KW-0732">Signal</keyword>
<dbReference type="Proteomes" id="UP000270620">
    <property type="component" value="Unassembled WGS sequence"/>
</dbReference>
<sequence>MKKASPTIVLFTVLLALFSNAISAQNIHGQAIYQYKTTIDLGNLGKRELSEQQKKIIASRMKHKLEKTYVLNFNESESVYSEEESRQGGGFQLMTSGSSYKTMYKSTKEKKVLIKQDFFGEAFLIDGSLAELEWKKAEETKQIGEYTCNKATALTNVTQADGTSISMQVTAWYAKEIAVNQGPAEYWGLPGLILEINTDKISIQCSKIILNPSEETEIIKPSKGKKVTASEYSDIVKKKLMEMQ</sequence>
<dbReference type="EMBL" id="RWBG01000003">
    <property type="protein sequence ID" value="RSK39886.1"/>
    <property type="molecule type" value="Genomic_DNA"/>
</dbReference>
<keyword evidence="3" id="KW-1185">Reference proteome</keyword>
<protein>
    <submittedName>
        <fullName evidence="2">GLPGLI family protein</fullName>
    </submittedName>
</protein>
<organism evidence="2 3">
    <name type="scientific">Mangrovimonas spongiae</name>
    <dbReference type="NCBI Taxonomy" id="2494697"/>
    <lineage>
        <taxon>Bacteria</taxon>
        <taxon>Pseudomonadati</taxon>
        <taxon>Bacteroidota</taxon>
        <taxon>Flavobacteriia</taxon>
        <taxon>Flavobacteriales</taxon>
        <taxon>Flavobacteriaceae</taxon>
        <taxon>Mangrovimonas</taxon>
    </lineage>
</organism>
<dbReference type="Pfam" id="PF09697">
    <property type="entry name" value="Porph_ging"/>
    <property type="match status" value="2"/>
</dbReference>
<evidence type="ECO:0000313" key="2">
    <source>
        <dbReference type="EMBL" id="RSK39886.1"/>
    </source>
</evidence>
<dbReference type="OrthoDB" id="1068986at2"/>
<evidence type="ECO:0000256" key="1">
    <source>
        <dbReference type="SAM" id="SignalP"/>
    </source>
</evidence>
<feature type="chain" id="PRO_5018578525" evidence="1">
    <location>
        <begin position="25"/>
        <end position="244"/>
    </location>
</feature>
<evidence type="ECO:0000313" key="3">
    <source>
        <dbReference type="Proteomes" id="UP000270620"/>
    </source>
</evidence>
<comment type="caution">
    <text evidence="2">The sequence shown here is derived from an EMBL/GenBank/DDBJ whole genome shotgun (WGS) entry which is preliminary data.</text>
</comment>
<accession>A0A3R9UTP5</accession>
<dbReference type="RefSeq" id="WP_125467910.1">
    <property type="nucleotide sequence ID" value="NZ_RWBG01000003.1"/>
</dbReference>
<gene>
    <name evidence="2" type="ORF">EJA19_08365</name>
</gene>
<feature type="signal peptide" evidence="1">
    <location>
        <begin position="1"/>
        <end position="24"/>
    </location>
</feature>
<reference evidence="2 3" key="1">
    <citation type="submission" date="2018-12" db="EMBL/GenBank/DDBJ databases">
        <title>Mangrovimonas spongiae sp. nov., a novel member of the genus Mangrovimonas isolated from marine sponge.</title>
        <authorList>
            <person name="Zhuang L."/>
            <person name="Luo L."/>
        </authorList>
    </citation>
    <scope>NUCLEOTIDE SEQUENCE [LARGE SCALE GENOMIC DNA]</scope>
    <source>
        <strain evidence="2 3">HN-E26</strain>
    </source>
</reference>
<dbReference type="AlphaFoldDB" id="A0A3R9UTP5"/>
<proteinExistence type="predicted"/>
<name>A0A3R9UTP5_9FLAO</name>